<dbReference type="Gene3D" id="3.40.50.720">
    <property type="entry name" value="NAD(P)-binding Rossmann-like Domain"/>
    <property type="match status" value="2"/>
</dbReference>
<name>A0ABN9LG67_9NEOB</name>
<feature type="domain" description="3-beta hydroxysteroid dehydrogenase/isomerase" evidence="4">
    <location>
        <begin position="262"/>
        <end position="368"/>
    </location>
</feature>
<dbReference type="InterPro" id="IPR050177">
    <property type="entry name" value="Lipid_A_modif_metabolic_enz"/>
</dbReference>
<keyword evidence="3" id="KW-1133">Transmembrane helix</keyword>
<dbReference type="SUPFAM" id="SSF51735">
    <property type="entry name" value="NAD(P)-binding Rossmann-fold domains"/>
    <property type="match status" value="1"/>
</dbReference>
<evidence type="ECO:0000256" key="1">
    <source>
        <dbReference type="ARBA" id="ARBA00009219"/>
    </source>
</evidence>
<dbReference type="PANTHER" id="PTHR43245:SF51">
    <property type="entry name" value="SHORT CHAIN DEHYDROGENASE_REDUCTASE FAMILY 42E, MEMBER 2"/>
    <property type="match status" value="1"/>
</dbReference>
<dbReference type="Proteomes" id="UP001176940">
    <property type="component" value="Unassembled WGS sequence"/>
</dbReference>
<organism evidence="5 6">
    <name type="scientific">Ranitomeya imitator</name>
    <name type="common">mimic poison frog</name>
    <dbReference type="NCBI Taxonomy" id="111125"/>
    <lineage>
        <taxon>Eukaryota</taxon>
        <taxon>Metazoa</taxon>
        <taxon>Chordata</taxon>
        <taxon>Craniata</taxon>
        <taxon>Vertebrata</taxon>
        <taxon>Euteleostomi</taxon>
        <taxon>Amphibia</taxon>
        <taxon>Batrachia</taxon>
        <taxon>Anura</taxon>
        <taxon>Neobatrachia</taxon>
        <taxon>Hyloidea</taxon>
        <taxon>Dendrobatidae</taxon>
        <taxon>Dendrobatinae</taxon>
        <taxon>Ranitomeya</taxon>
    </lineage>
</organism>
<reference evidence="5" key="1">
    <citation type="submission" date="2023-07" db="EMBL/GenBank/DDBJ databases">
        <authorList>
            <person name="Stuckert A."/>
        </authorList>
    </citation>
    <scope>NUCLEOTIDE SEQUENCE</scope>
</reference>
<protein>
    <recommendedName>
        <fullName evidence="4">3-beta hydroxysteroid dehydrogenase/isomerase domain-containing protein</fullName>
    </recommendedName>
</protein>
<keyword evidence="3" id="KW-0472">Membrane</keyword>
<evidence type="ECO:0000256" key="2">
    <source>
        <dbReference type="ARBA" id="ARBA00023002"/>
    </source>
</evidence>
<comment type="similarity">
    <text evidence="1">Belongs to the 3-beta-HSD family.</text>
</comment>
<comment type="caution">
    <text evidence="5">The sequence shown here is derived from an EMBL/GenBank/DDBJ whole genome shotgun (WGS) entry which is preliminary data.</text>
</comment>
<dbReference type="InterPro" id="IPR036291">
    <property type="entry name" value="NAD(P)-bd_dom_sf"/>
</dbReference>
<proteinExistence type="inferred from homology"/>
<evidence type="ECO:0000256" key="3">
    <source>
        <dbReference type="SAM" id="Phobius"/>
    </source>
</evidence>
<feature type="transmembrane region" description="Helical" evidence="3">
    <location>
        <begin position="369"/>
        <end position="391"/>
    </location>
</feature>
<evidence type="ECO:0000313" key="5">
    <source>
        <dbReference type="EMBL" id="CAJ0940753.1"/>
    </source>
</evidence>
<feature type="transmembrane region" description="Helical" evidence="3">
    <location>
        <begin position="454"/>
        <end position="472"/>
    </location>
</feature>
<accession>A0ABN9LG67</accession>
<dbReference type="EMBL" id="CAUEEQ010018061">
    <property type="protein sequence ID" value="CAJ0940753.1"/>
    <property type="molecule type" value="Genomic_DNA"/>
</dbReference>
<keyword evidence="3" id="KW-0812">Transmembrane</keyword>
<dbReference type="InterPro" id="IPR002225">
    <property type="entry name" value="3Beta_OHSteriod_DH/Estase"/>
</dbReference>
<sequence length="474" mass="53722">MRETKYVCELEDLRNRIENEEMCSECLKNTLPLRTVRTNGVVPHQSRVSCMPKVHPGPWEITKVLVTGGAGYLGHNLGLALIKLGYTVILFDIHKPDQDIPIRATFIQGDIRDYDALYDACEGVDCVFHAASFGMSGYQQLHKKQIESINIGGTQVVIDVCIDRNIPRLIYTSTVNVVFGGNYIEEGDEETTTYYPPEKQLDYYSKTKTIADQMILAANESPLKGLADGLMYMGRCVVNSAFELPPVVVGDNAVVTGLQSWTGGGKLLTCVLRPPGIYGPDEKTHLPRLVANAEKRLLCFKFWNDRTRMNWIHLYNLIEAHILAAEALTASKGYIASGKAYFIHDGEHVSFHEWYLHPMFEKLGFPDPWIIIPTSLVYAAAFILEYLHLILRPFVSLNPLLTRHEVMKIAVVHTFRIDKARKELGYNPKKFSFADSVDFYIKTRPIPSQEKFNFTKIVIFVLVFFICLYAPLFL</sequence>
<feature type="domain" description="3-beta hydroxysteroid dehydrogenase/isomerase" evidence="4">
    <location>
        <begin position="65"/>
        <end position="227"/>
    </location>
</feature>
<keyword evidence="2" id="KW-0560">Oxidoreductase</keyword>
<evidence type="ECO:0000259" key="4">
    <source>
        <dbReference type="Pfam" id="PF01073"/>
    </source>
</evidence>
<keyword evidence="6" id="KW-1185">Reference proteome</keyword>
<gene>
    <name evidence="5" type="ORF">RIMI_LOCUS8913067</name>
</gene>
<dbReference type="Pfam" id="PF01073">
    <property type="entry name" value="3Beta_HSD"/>
    <property type="match status" value="2"/>
</dbReference>
<evidence type="ECO:0000313" key="6">
    <source>
        <dbReference type="Proteomes" id="UP001176940"/>
    </source>
</evidence>
<dbReference type="PANTHER" id="PTHR43245">
    <property type="entry name" value="BIFUNCTIONAL POLYMYXIN RESISTANCE PROTEIN ARNA"/>
    <property type="match status" value="1"/>
</dbReference>